<organism evidence="5 6">
    <name type="scientific">Sneathiella chinensis</name>
    <dbReference type="NCBI Taxonomy" id="349750"/>
    <lineage>
        <taxon>Bacteria</taxon>
        <taxon>Pseudomonadati</taxon>
        <taxon>Pseudomonadota</taxon>
        <taxon>Alphaproteobacteria</taxon>
        <taxon>Sneathiellales</taxon>
        <taxon>Sneathiellaceae</taxon>
        <taxon>Sneathiella</taxon>
    </lineage>
</organism>
<dbReference type="Proteomes" id="UP001161409">
    <property type="component" value="Unassembled WGS sequence"/>
</dbReference>
<dbReference type="HAMAP" id="MF_02056">
    <property type="entry name" value="MetZ"/>
    <property type="match status" value="1"/>
</dbReference>
<comment type="caution">
    <text evidence="5">The sequence shown here is derived from an EMBL/GenBank/DDBJ whole genome shotgun (WGS) entry which is preliminary data.</text>
</comment>
<dbReference type="PIRSF" id="PIRSF001434">
    <property type="entry name" value="CGS"/>
    <property type="match status" value="1"/>
</dbReference>
<gene>
    <name evidence="3 5" type="primary">metZ</name>
    <name evidence="5" type="ORF">GCM10007924_05760</name>
</gene>
<evidence type="ECO:0000313" key="6">
    <source>
        <dbReference type="Proteomes" id="UP001161409"/>
    </source>
</evidence>
<proteinExistence type="inferred from homology"/>
<comment type="function">
    <text evidence="3">Catalyzes the formation of L-homocysteine from O-succinyl-L-homoserine (OSHS) and hydrogen sulfide.</text>
</comment>
<comment type="similarity">
    <text evidence="3">Belongs to the trans-sulfuration enzymes family. MetZ subfamily.</text>
</comment>
<sequence length="379" mass="40697">MRGGLSRSQFKETSEAIFMNSGFVYDSAEEAAGRFTGENEGYIYSRYANPTLSVFEERMQALEGAGGARGTSSGMAAVNAALMCQLKAGDHVVAPKALFGSCLYIIEEILPRFGVGITLVDGTHLDQWKAAFTPETAAVFLETPSNPTLEIVDIAAVAEMAHAVGAKVIVDNVFATSIFQKPLELGADVVVYSATKHIDGQGRCLGGVILGDEEFIEETLSPYLKHTGPALSPFNAWNLLKGLETLDLRVNRQTDNAEKIAAFLENAKGIQQVIYPGSDSHPQADLARRQMKRGSTLVSFELEGGQDKAFAFLNKLNLIDISNNLGDSKSLITHPTTTTHASVSEDLKRHLGISEGMVRLSVGLEDADDLIADLGEALS</sequence>
<dbReference type="InterPro" id="IPR006234">
    <property type="entry name" value="O-succ-hSer_sulfhydrylase"/>
</dbReference>
<comment type="catalytic activity">
    <reaction evidence="3">
        <text>O-succinyl-L-homoserine + hydrogen sulfide = L-homocysteine + succinate</text>
        <dbReference type="Rhea" id="RHEA:27826"/>
        <dbReference type="ChEBI" id="CHEBI:29919"/>
        <dbReference type="ChEBI" id="CHEBI:30031"/>
        <dbReference type="ChEBI" id="CHEBI:57661"/>
        <dbReference type="ChEBI" id="CHEBI:58199"/>
    </reaction>
</comment>
<keyword evidence="3" id="KW-0808">Transferase</keyword>
<name>A0ABQ5TZR5_9PROT</name>
<dbReference type="NCBIfam" id="TIGR01325">
    <property type="entry name" value="O_suc_HS_sulf"/>
    <property type="match status" value="1"/>
</dbReference>
<evidence type="ECO:0000256" key="1">
    <source>
        <dbReference type="ARBA" id="ARBA00001933"/>
    </source>
</evidence>
<dbReference type="EC" id="2.5.1.-" evidence="3"/>
<reference evidence="5" key="1">
    <citation type="journal article" date="2014" name="Int. J. Syst. Evol. Microbiol.">
        <title>Complete genome of a new Firmicutes species belonging to the dominant human colonic microbiota ('Ruminococcus bicirculans') reveals two chromosomes and a selective capacity to utilize plant glucans.</title>
        <authorList>
            <consortium name="NISC Comparative Sequencing Program"/>
            <person name="Wegmann U."/>
            <person name="Louis P."/>
            <person name="Goesmann A."/>
            <person name="Henrissat B."/>
            <person name="Duncan S.H."/>
            <person name="Flint H.J."/>
        </authorList>
    </citation>
    <scope>NUCLEOTIDE SEQUENCE</scope>
    <source>
        <strain evidence="5">NBRC 103408</strain>
    </source>
</reference>
<evidence type="ECO:0000256" key="4">
    <source>
        <dbReference type="RuleBase" id="RU362118"/>
    </source>
</evidence>
<evidence type="ECO:0000313" key="5">
    <source>
        <dbReference type="EMBL" id="GLQ05355.1"/>
    </source>
</evidence>
<keyword evidence="3" id="KW-0486">Methionine biosynthesis</keyword>
<feature type="modified residue" description="N6-(pyridoxal phosphate)lysine" evidence="3">
    <location>
        <position position="196"/>
    </location>
</feature>
<dbReference type="InterPro" id="IPR015421">
    <property type="entry name" value="PyrdxlP-dep_Trfase_major"/>
</dbReference>
<protein>
    <recommendedName>
        <fullName evidence="3">O-succinylhomoserine sulfhydrylase</fullName>
        <shortName evidence="3">OSH sulfhydrylase</shortName>
        <shortName evidence="3">OSHS sulfhydrylase</shortName>
        <ecNumber evidence="3">2.5.1.-</ecNumber>
    </recommendedName>
</protein>
<dbReference type="Gene3D" id="3.40.640.10">
    <property type="entry name" value="Type I PLP-dependent aspartate aminotransferase-like (Major domain)"/>
    <property type="match status" value="1"/>
</dbReference>
<dbReference type="Pfam" id="PF01053">
    <property type="entry name" value="Cys_Met_Meta_PP"/>
    <property type="match status" value="1"/>
</dbReference>
<keyword evidence="3" id="KW-0028">Amino-acid biosynthesis</keyword>
<dbReference type="Gene3D" id="3.90.1150.10">
    <property type="entry name" value="Aspartate Aminotransferase, domain 1"/>
    <property type="match status" value="1"/>
</dbReference>
<evidence type="ECO:0000256" key="3">
    <source>
        <dbReference type="HAMAP-Rule" id="MF_02056"/>
    </source>
</evidence>
<dbReference type="InterPro" id="IPR015422">
    <property type="entry name" value="PyrdxlP-dep_Trfase_small"/>
</dbReference>
<keyword evidence="2 3" id="KW-0663">Pyridoxal phosphate</keyword>
<evidence type="ECO:0000256" key="2">
    <source>
        <dbReference type="ARBA" id="ARBA00022898"/>
    </source>
</evidence>
<dbReference type="PANTHER" id="PTHR11808">
    <property type="entry name" value="TRANS-SULFURATION ENZYME FAMILY MEMBER"/>
    <property type="match status" value="1"/>
</dbReference>
<dbReference type="PANTHER" id="PTHR11808:SF80">
    <property type="entry name" value="CYSTATHIONINE GAMMA-LYASE"/>
    <property type="match status" value="1"/>
</dbReference>
<comment type="pathway">
    <text evidence="3">Amino-acid biosynthesis; L-methionine biosynthesis via de novo pathway; L-homocysteine from O-succinyl-L-homoserine: step 1/1.</text>
</comment>
<accession>A0ABQ5TZR5</accession>
<keyword evidence="6" id="KW-1185">Reference proteome</keyword>
<reference evidence="5" key="2">
    <citation type="submission" date="2023-01" db="EMBL/GenBank/DDBJ databases">
        <title>Draft genome sequence of Sneathiella chinensis strain NBRC 103408.</title>
        <authorList>
            <person name="Sun Q."/>
            <person name="Mori K."/>
        </authorList>
    </citation>
    <scope>NUCLEOTIDE SEQUENCE</scope>
    <source>
        <strain evidence="5">NBRC 103408</strain>
    </source>
</reference>
<comment type="cofactor">
    <cofactor evidence="1 3 4">
        <name>pyridoxal 5'-phosphate</name>
        <dbReference type="ChEBI" id="CHEBI:597326"/>
    </cofactor>
</comment>
<dbReference type="SUPFAM" id="SSF53383">
    <property type="entry name" value="PLP-dependent transferases"/>
    <property type="match status" value="1"/>
</dbReference>
<dbReference type="InterPro" id="IPR015424">
    <property type="entry name" value="PyrdxlP-dep_Trfase"/>
</dbReference>
<dbReference type="InterPro" id="IPR000277">
    <property type="entry name" value="Cys/Met-Metab_PyrdxlP-dep_enz"/>
</dbReference>
<comment type="subunit">
    <text evidence="3">Homotetramer.</text>
</comment>
<dbReference type="CDD" id="cd00614">
    <property type="entry name" value="CGS_like"/>
    <property type="match status" value="1"/>
</dbReference>
<dbReference type="EMBL" id="BSNF01000001">
    <property type="protein sequence ID" value="GLQ05355.1"/>
    <property type="molecule type" value="Genomic_DNA"/>
</dbReference>